<dbReference type="EMBL" id="POUI01000002">
    <property type="protein sequence ID" value="PNF85058.1"/>
    <property type="molecule type" value="Genomic_DNA"/>
</dbReference>
<proteinExistence type="predicted"/>
<dbReference type="Proteomes" id="UP000236021">
    <property type="component" value="Unassembled WGS sequence"/>
</dbReference>
<organism evidence="1 2">
    <name type="scientific">Stutzerimonas decontaminans</name>
    <dbReference type="NCBI Taxonomy" id="3022791"/>
    <lineage>
        <taxon>Bacteria</taxon>
        <taxon>Pseudomonadati</taxon>
        <taxon>Pseudomonadota</taxon>
        <taxon>Gammaproteobacteria</taxon>
        <taxon>Pseudomonadales</taxon>
        <taxon>Pseudomonadaceae</taxon>
        <taxon>Stutzerimonas</taxon>
    </lineage>
</organism>
<evidence type="ECO:0000313" key="1">
    <source>
        <dbReference type="EMBL" id="PNF85058.1"/>
    </source>
</evidence>
<evidence type="ECO:0000313" key="2">
    <source>
        <dbReference type="Proteomes" id="UP000236021"/>
    </source>
</evidence>
<keyword evidence="2" id="KW-1185">Reference proteome</keyword>
<reference evidence="1 2" key="1">
    <citation type="submission" date="2018-01" db="EMBL/GenBank/DDBJ databases">
        <title>Denitrification phenotypes of diverse strains of Pseudomonas stutzeri.</title>
        <authorList>
            <person name="Milligan D.A."/>
            <person name="Bergaust L."/>
            <person name="Bakken L.R."/>
            <person name="Frostegard A."/>
        </authorList>
    </citation>
    <scope>NUCLEOTIDE SEQUENCE [LARGE SCALE GENOMIC DNA]</scope>
    <source>
        <strain evidence="1 2">ST27MN3</strain>
    </source>
</reference>
<gene>
    <name evidence="1" type="ORF">CXK93_12375</name>
</gene>
<protein>
    <submittedName>
        <fullName evidence="1">Uncharacterized protein</fullName>
    </submittedName>
</protein>
<sequence>MARLYHRDQAGAPALTYNSTVASAEHFAAFKMILKASLVSGYGAMPAAGWSLVYESTTTLILRPGTQSGYVCFVRDTWLTVVTVWLAATFDGVDASGKIIGDGVRSGVAANSAVPHRFSVRSLVAYTATTTWAVVADESAFVFSPSAGGSTLQEVTGVQGNGYEAVSLLYCGDDSAGDLICVGGSNASSATSSTNLSGFNSSGFTALKFPHTGLLVDTASIVVAMPGAQPNSSSAYNEWPAGSILPEAALTPLIWVSSGIVRKLKGLAVDCRLLFVYNSQVSQALGGPVLTTRNMNNVLSLGDGHAYVVGRSYSATTISALLTTNPEFW</sequence>
<dbReference type="RefSeq" id="WP_102857058.1">
    <property type="nucleotide sequence ID" value="NZ_JAMOHT010000026.1"/>
</dbReference>
<accession>A0ABX4VYP1</accession>
<comment type="caution">
    <text evidence="1">The sequence shown here is derived from an EMBL/GenBank/DDBJ whole genome shotgun (WGS) entry which is preliminary data.</text>
</comment>
<name>A0ABX4VYP1_9GAMM</name>